<protein>
    <submittedName>
        <fullName evidence="2">MurR/RpiR family transcriptional regulator</fullName>
    </submittedName>
</protein>
<dbReference type="Gene3D" id="3.40.50.10490">
    <property type="entry name" value="Glucose-6-phosphate isomerase like protein, domain 1"/>
    <property type="match status" value="1"/>
</dbReference>
<evidence type="ECO:0000259" key="1">
    <source>
        <dbReference type="PROSITE" id="PS51071"/>
    </source>
</evidence>
<feature type="domain" description="HTH rpiR-type" evidence="1">
    <location>
        <begin position="1"/>
        <end position="75"/>
    </location>
</feature>
<sequence length="279" mass="31575">MILDNLLHNDQLTSQEREVLQYVSTNPQKVLGMTVHEIAKASYSSSSTVIRLCQKAGMSGFTEFKYQLAVELPTIIELENDLKSSSFSGTELPNDVLAKIATIQQNSLSYTKDLFDTELLERVAHLVNAAQRIEIYGDGLNYPLAQLFCWNFQEVGVDAQAYNSLNLMHAKIFQNCGSKPLAFVLTHTGNNSHMYDIAKQLKGENYIVVVVCDSVKRKICQVCDETMVIKTTRNTMDLSNIVYVTSIQYLFNVLMSMKMIDNYDKIQKLSELVEQNKDK</sequence>
<evidence type="ECO:0000313" key="2">
    <source>
        <dbReference type="EMBL" id="QYN53198.1"/>
    </source>
</evidence>
<dbReference type="Proteomes" id="UP000826550">
    <property type="component" value="Chromosome"/>
</dbReference>
<dbReference type="PANTHER" id="PTHR30514:SF10">
    <property type="entry name" value="MURR_RPIR FAMILY TRANSCRIPTIONAL REGULATOR"/>
    <property type="match status" value="1"/>
</dbReference>
<dbReference type="SUPFAM" id="SSF53697">
    <property type="entry name" value="SIS domain"/>
    <property type="match status" value="1"/>
</dbReference>
<dbReference type="InterPro" id="IPR001347">
    <property type="entry name" value="SIS_dom"/>
</dbReference>
<dbReference type="InterPro" id="IPR046348">
    <property type="entry name" value="SIS_dom_sf"/>
</dbReference>
<dbReference type="InterPro" id="IPR000281">
    <property type="entry name" value="HTH_RpiR"/>
</dbReference>
<dbReference type="InterPro" id="IPR047640">
    <property type="entry name" value="RpiR-like"/>
</dbReference>
<gene>
    <name evidence="2" type="ORF">GYM71_07075</name>
</gene>
<keyword evidence="3" id="KW-1185">Reference proteome</keyword>
<dbReference type="EMBL" id="CP048268">
    <property type="protein sequence ID" value="QYN53198.1"/>
    <property type="molecule type" value="Genomic_DNA"/>
</dbReference>
<evidence type="ECO:0000313" key="3">
    <source>
        <dbReference type="Proteomes" id="UP000826550"/>
    </source>
</evidence>
<name>A0ABX8W6Q8_9LACO</name>
<accession>A0ABX8W6Q8</accession>
<dbReference type="PANTHER" id="PTHR30514">
    <property type="entry name" value="GLUCOKINASE"/>
    <property type="match status" value="1"/>
</dbReference>
<dbReference type="Gene3D" id="1.10.10.10">
    <property type="entry name" value="Winged helix-like DNA-binding domain superfamily/Winged helix DNA-binding domain"/>
    <property type="match status" value="1"/>
</dbReference>
<reference evidence="2 3" key="1">
    <citation type="submission" date="2020-01" db="EMBL/GenBank/DDBJ databases">
        <title>Vast differences in strain-level diversity in the gut microbiota of two closely related honey bee species.</title>
        <authorList>
            <person name="Ellegaard K.M."/>
            <person name="Suenami S."/>
            <person name="Miyazaki R."/>
            <person name="Engel P."/>
        </authorList>
    </citation>
    <scope>NUCLEOTIDE SEQUENCE [LARGE SCALE GENOMIC DNA]</scope>
    <source>
        <strain evidence="2 3">ESL0416</strain>
    </source>
</reference>
<dbReference type="SUPFAM" id="SSF46689">
    <property type="entry name" value="Homeodomain-like"/>
    <property type="match status" value="1"/>
</dbReference>
<dbReference type="PROSITE" id="PS51071">
    <property type="entry name" value="HTH_RPIR"/>
    <property type="match status" value="1"/>
</dbReference>
<dbReference type="InterPro" id="IPR009057">
    <property type="entry name" value="Homeodomain-like_sf"/>
</dbReference>
<dbReference type="Pfam" id="PF01418">
    <property type="entry name" value="HTH_6"/>
    <property type="match status" value="1"/>
</dbReference>
<dbReference type="InterPro" id="IPR036388">
    <property type="entry name" value="WH-like_DNA-bd_sf"/>
</dbReference>
<proteinExistence type="predicted"/>
<dbReference type="Pfam" id="PF01380">
    <property type="entry name" value="SIS"/>
    <property type="match status" value="1"/>
</dbReference>
<dbReference type="RefSeq" id="WP_220219963.1">
    <property type="nucleotide sequence ID" value="NZ_CP048268.1"/>
</dbReference>
<organism evidence="2 3">
    <name type="scientific">Lactobacillus panisapium</name>
    <dbReference type="NCBI Taxonomy" id="2012495"/>
    <lineage>
        <taxon>Bacteria</taxon>
        <taxon>Bacillati</taxon>
        <taxon>Bacillota</taxon>
        <taxon>Bacilli</taxon>
        <taxon>Lactobacillales</taxon>
        <taxon>Lactobacillaceae</taxon>
        <taxon>Lactobacillus</taxon>
    </lineage>
</organism>